<organism evidence="4 5">
    <name type="scientific">Elysia marginata</name>
    <dbReference type="NCBI Taxonomy" id="1093978"/>
    <lineage>
        <taxon>Eukaryota</taxon>
        <taxon>Metazoa</taxon>
        <taxon>Spiralia</taxon>
        <taxon>Lophotrochozoa</taxon>
        <taxon>Mollusca</taxon>
        <taxon>Gastropoda</taxon>
        <taxon>Heterobranchia</taxon>
        <taxon>Euthyneura</taxon>
        <taxon>Panpulmonata</taxon>
        <taxon>Sacoglossa</taxon>
        <taxon>Placobranchoidea</taxon>
        <taxon>Plakobranchidae</taxon>
        <taxon>Elysia</taxon>
    </lineage>
</organism>
<dbReference type="Proteomes" id="UP000762676">
    <property type="component" value="Unassembled WGS sequence"/>
</dbReference>
<sequence length="155" mass="16935">MDVEVSEVVQKINTGLNADTVEWCPFDGLQHLLLCGTYQLEEQTMSIPEDSSLPQPPNKTEQTRAGGIIIFGLDFRASHQPVLEKLSNLNLCGVLDIKWPDKRLSNTAVFGFVDAEGFCQLFAVDETFSPKEVSKAKLTANSLGLSLGFSDPCNG</sequence>
<evidence type="ECO:0000256" key="2">
    <source>
        <dbReference type="ARBA" id="ARBA00022737"/>
    </source>
</evidence>
<evidence type="ECO:0000256" key="1">
    <source>
        <dbReference type="ARBA" id="ARBA00022574"/>
    </source>
</evidence>
<evidence type="ECO:0000313" key="5">
    <source>
        <dbReference type="Proteomes" id="UP000762676"/>
    </source>
</evidence>
<comment type="pathway">
    <text evidence="3">Protein modification.</text>
</comment>
<dbReference type="InterPro" id="IPR052415">
    <property type="entry name" value="Diphthine_MTase"/>
</dbReference>
<dbReference type="GO" id="GO:0005737">
    <property type="term" value="C:cytoplasm"/>
    <property type="evidence" value="ECO:0007669"/>
    <property type="project" value="TreeGrafter"/>
</dbReference>
<evidence type="ECO:0000313" key="4">
    <source>
        <dbReference type="EMBL" id="GFS27216.1"/>
    </source>
</evidence>
<dbReference type="AlphaFoldDB" id="A0AAV4K2X2"/>
<keyword evidence="5" id="KW-1185">Reference proteome</keyword>
<gene>
    <name evidence="4" type="ORF">ElyMa_005247100</name>
</gene>
<proteinExistence type="predicted"/>
<accession>A0AAV4K2X2</accession>
<reference evidence="4 5" key="1">
    <citation type="journal article" date="2021" name="Elife">
        <title>Chloroplast acquisition without the gene transfer in kleptoplastic sea slugs, Plakobranchus ocellatus.</title>
        <authorList>
            <person name="Maeda T."/>
            <person name="Takahashi S."/>
            <person name="Yoshida T."/>
            <person name="Shimamura S."/>
            <person name="Takaki Y."/>
            <person name="Nagai Y."/>
            <person name="Toyoda A."/>
            <person name="Suzuki Y."/>
            <person name="Arimoto A."/>
            <person name="Ishii H."/>
            <person name="Satoh N."/>
            <person name="Nishiyama T."/>
            <person name="Hasebe M."/>
            <person name="Maruyama T."/>
            <person name="Minagawa J."/>
            <person name="Obokata J."/>
            <person name="Shigenobu S."/>
        </authorList>
    </citation>
    <scope>NUCLEOTIDE SEQUENCE [LARGE SCALE GENOMIC DNA]</scope>
</reference>
<keyword evidence="1" id="KW-0853">WD repeat</keyword>
<comment type="caution">
    <text evidence="4">The sequence shown here is derived from an EMBL/GenBank/DDBJ whole genome shotgun (WGS) entry which is preliminary data.</text>
</comment>
<evidence type="ECO:0000256" key="3">
    <source>
        <dbReference type="ARBA" id="ARBA00043952"/>
    </source>
</evidence>
<keyword evidence="2" id="KW-0677">Repeat</keyword>
<name>A0AAV4K2X2_9GAST</name>
<protein>
    <submittedName>
        <fullName evidence="4">WD repeat-containing protein 85</fullName>
    </submittedName>
</protein>
<dbReference type="PANTHER" id="PTHR46042">
    <property type="entry name" value="DIPHTHINE METHYLTRANSFERASE"/>
    <property type="match status" value="1"/>
</dbReference>
<dbReference type="GO" id="GO:0061685">
    <property type="term" value="F:diphthine methylesterase activity"/>
    <property type="evidence" value="ECO:0007669"/>
    <property type="project" value="TreeGrafter"/>
</dbReference>
<dbReference type="PANTHER" id="PTHR46042:SF1">
    <property type="entry name" value="DIPHTHINE METHYLTRANSFERASE"/>
    <property type="match status" value="1"/>
</dbReference>
<dbReference type="EMBL" id="BMAT01010461">
    <property type="protein sequence ID" value="GFS27216.1"/>
    <property type="molecule type" value="Genomic_DNA"/>
</dbReference>
<dbReference type="GO" id="GO:0017183">
    <property type="term" value="P:protein histidyl modification to diphthamide"/>
    <property type="evidence" value="ECO:0007669"/>
    <property type="project" value="TreeGrafter"/>
</dbReference>